<feature type="compositionally biased region" description="Basic and acidic residues" evidence="1">
    <location>
        <begin position="259"/>
        <end position="271"/>
    </location>
</feature>
<reference evidence="3" key="1">
    <citation type="submission" date="2025-08" db="UniProtKB">
        <authorList>
            <consortium name="RefSeq"/>
        </authorList>
    </citation>
    <scope>IDENTIFICATION</scope>
    <source>
        <tissue evidence="3">Young leaves</tissue>
    </source>
</reference>
<dbReference type="Proteomes" id="UP000504609">
    <property type="component" value="Unplaced"/>
</dbReference>
<dbReference type="GeneID" id="111435655"/>
<dbReference type="FunFam" id="3.40.50.790:FF:000012">
    <property type="entry name" value="Ribosomal protein L1p/L10e family"/>
    <property type="match status" value="1"/>
</dbReference>
<feature type="compositionally biased region" description="Basic and acidic residues" evidence="1">
    <location>
        <begin position="328"/>
        <end position="338"/>
    </location>
</feature>
<evidence type="ECO:0000313" key="3">
    <source>
        <dbReference type="RefSeq" id="XP_022928870.1"/>
    </source>
</evidence>
<dbReference type="CDD" id="cd00403">
    <property type="entry name" value="Ribosomal_L1"/>
    <property type="match status" value="1"/>
</dbReference>
<protein>
    <submittedName>
        <fullName evidence="3">Ribosomal L1 domain-containing protein 1-like</fullName>
    </submittedName>
</protein>
<evidence type="ECO:0000313" key="2">
    <source>
        <dbReference type="Proteomes" id="UP000504609"/>
    </source>
</evidence>
<feature type="compositionally biased region" description="Acidic residues" evidence="1">
    <location>
        <begin position="307"/>
        <end position="325"/>
    </location>
</feature>
<dbReference type="Gene3D" id="3.40.50.790">
    <property type="match status" value="1"/>
</dbReference>
<dbReference type="Pfam" id="PF00687">
    <property type="entry name" value="Ribosomal_L1"/>
    <property type="match status" value="1"/>
</dbReference>
<dbReference type="PANTHER" id="PTHR23105">
    <property type="entry name" value="RIBOSOMAL PROTEIN L7AE FAMILY MEMBER"/>
    <property type="match status" value="1"/>
</dbReference>
<accession>A0A6J1ESQ8</accession>
<dbReference type="GO" id="GO:0003723">
    <property type="term" value="F:RNA binding"/>
    <property type="evidence" value="ECO:0007669"/>
    <property type="project" value="InterPro"/>
</dbReference>
<feature type="compositionally biased region" description="Basic and acidic residues" evidence="1">
    <location>
        <begin position="347"/>
        <end position="410"/>
    </location>
</feature>
<feature type="compositionally biased region" description="Basic residues" evidence="1">
    <location>
        <begin position="283"/>
        <end position="293"/>
    </location>
</feature>
<feature type="region of interest" description="Disordered" evidence="1">
    <location>
        <begin position="259"/>
        <end position="446"/>
    </location>
</feature>
<dbReference type="SUPFAM" id="SSF56808">
    <property type="entry name" value="Ribosomal protein L1"/>
    <property type="match status" value="1"/>
</dbReference>
<gene>
    <name evidence="3" type="primary">LOC111435655</name>
</gene>
<feature type="compositionally biased region" description="Basic residues" evidence="1">
    <location>
        <begin position="437"/>
        <end position="446"/>
    </location>
</feature>
<dbReference type="KEGG" id="cmos:111435655"/>
<keyword evidence="2" id="KW-1185">Reference proteome</keyword>
<organism evidence="2 3">
    <name type="scientific">Cucurbita moschata</name>
    <name type="common">Winter crookneck squash</name>
    <name type="synonym">Cucurbita pepo var. moschata</name>
    <dbReference type="NCBI Taxonomy" id="3662"/>
    <lineage>
        <taxon>Eukaryota</taxon>
        <taxon>Viridiplantae</taxon>
        <taxon>Streptophyta</taxon>
        <taxon>Embryophyta</taxon>
        <taxon>Tracheophyta</taxon>
        <taxon>Spermatophyta</taxon>
        <taxon>Magnoliopsida</taxon>
        <taxon>eudicotyledons</taxon>
        <taxon>Gunneridae</taxon>
        <taxon>Pentapetalae</taxon>
        <taxon>rosids</taxon>
        <taxon>fabids</taxon>
        <taxon>Cucurbitales</taxon>
        <taxon>Cucurbitaceae</taxon>
        <taxon>Cucurbiteae</taxon>
        <taxon>Cucurbita</taxon>
    </lineage>
</organism>
<dbReference type="AlphaFoldDB" id="A0A6J1ESQ8"/>
<dbReference type="InterPro" id="IPR016095">
    <property type="entry name" value="Ribosomal_uL1_3-a/b-sand"/>
</dbReference>
<dbReference type="InterPro" id="IPR023674">
    <property type="entry name" value="Ribosomal_uL1-like"/>
</dbReference>
<dbReference type="InterPro" id="IPR050257">
    <property type="entry name" value="eL8/uL1-like"/>
</dbReference>
<sequence>MASSDSVALSSRVRRETAEKAVESLLQWRNSKREKPQLFDQEDFLYLVVALKKIPPKGRTNPYKIPLPHSFRSDSSEICLIIDDRSRSNLTKDEARKKIQSENIPISKVIKLSKLKSDYRPFEAKRKLCDSYDMFFADDRVIPLLPSLLGKHFYKKKKIPVPLNLRHKNWKEQIERSCSSALLYLRTGTCSVVKVAKTSMEVEEIVSNVIAAIDGIAEIVPKKWSNVRSFHLKVLESIALPIYQTVPELKLKIDAAVKGEEKGTEKEDEAGKSPTPVKVSNKKEKKSSMKKGRIHEVRYMDSNGGELSDEDDLNGDLDEDMDNAEVSENLKKGSDELKRKTRSRVNKGKEELQNDLNSEKTLKKSTVVKKDDSVKQKKDKISAKKDDTVKQKKDKVAAKKKDGGNIKQKEVEDEGSAGKKVKKSGVSKSKTADGTKVKTKKLKAMK</sequence>
<proteinExistence type="predicted"/>
<name>A0A6J1ESQ8_CUCMO</name>
<dbReference type="InterPro" id="IPR028364">
    <property type="entry name" value="Ribosomal_uL1/biogenesis"/>
</dbReference>
<dbReference type="RefSeq" id="XP_022928870.1">
    <property type="nucleotide sequence ID" value="XM_023073102.1"/>
</dbReference>
<evidence type="ECO:0000256" key="1">
    <source>
        <dbReference type="SAM" id="MobiDB-lite"/>
    </source>
</evidence>